<evidence type="ECO:0000313" key="2">
    <source>
        <dbReference type="EMBL" id="KUL31423.1"/>
    </source>
</evidence>
<dbReference type="RefSeq" id="WP_067694305.1">
    <property type="nucleotide sequence ID" value="NZ_LLZH01000212.1"/>
</dbReference>
<feature type="region of interest" description="Disordered" evidence="1">
    <location>
        <begin position="167"/>
        <end position="199"/>
    </location>
</feature>
<name>A0A101JQP5_9ACTN</name>
<dbReference type="EMBL" id="LLZH01000212">
    <property type="protein sequence ID" value="KUL31423.1"/>
    <property type="molecule type" value="Genomic_DNA"/>
</dbReference>
<gene>
    <name evidence="2" type="ORF">ADL15_22055</name>
</gene>
<dbReference type="AlphaFoldDB" id="A0A101JQP5"/>
<keyword evidence="3" id="KW-1185">Reference proteome</keyword>
<organism evidence="2 3">
    <name type="scientific">Actinoplanes awajinensis subsp. mycoplanecinus</name>
    <dbReference type="NCBI Taxonomy" id="135947"/>
    <lineage>
        <taxon>Bacteria</taxon>
        <taxon>Bacillati</taxon>
        <taxon>Actinomycetota</taxon>
        <taxon>Actinomycetes</taxon>
        <taxon>Micromonosporales</taxon>
        <taxon>Micromonosporaceae</taxon>
        <taxon>Actinoplanes</taxon>
    </lineage>
</organism>
<evidence type="ECO:0000313" key="3">
    <source>
        <dbReference type="Proteomes" id="UP000053244"/>
    </source>
</evidence>
<feature type="region of interest" description="Disordered" evidence="1">
    <location>
        <begin position="52"/>
        <end position="132"/>
    </location>
</feature>
<sequence>MTDEPTVAPPANSAFRVLAAIADLGEATAAAIAEKAGLAYPTVTPKLRAWESTGQAEKYQNKDTAQTLWRLTESGKASTATPAQHAARPADADETPAKATVKPAKRRPTVAEPDPGNPTSDGEPDAAEPVHHDAAVPAPALAPATAATGTDDATPDVDACAAAIRAADPPDAPPTASAADDETVPADGGPAKATGAGMPVKCRRPKGALEASALAILQANPDSEYKVGAMKAAIDEVDADTGYPRASEGAVSNALDKLAHQNKAVRVEGRKAATFQLAATAD</sequence>
<dbReference type="InterPro" id="IPR036388">
    <property type="entry name" value="WH-like_DNA-bd_sf"/>
</dbReference>
<protein>
    <submittedName>
        <fullName evidence="2">Uncharacterized protein</fullName>
    </submittedName>
</protein>
<feature type="compositionally biased region" description="Polar residues" evidence="1">
    <location>
        <begin position="62"/>
        <end position="82"/>
    </location>
</feature>
<comment type="caution">
    <text evidence="2">The sequence shown here is derived from an EMBL/GenBank/DDBJ whole genome shotgun (WGS) entry which is preliminary data.</text>
</comment>
<evidence type="ECO:0000256" key="1">
    <source>
        <dbReference type="SAM" id="MobiDB-lite"/>
    </source>
</evidence>
<dbReference type="Gene3D" id="1.10.10.10">
    <property type="entry name" value="Winged helix-like DNA-binding domain superfamily/Winged helix DNA-binding domain"/>
    <property type="match status" value="1"/>
</dbReference>
<dbReference type="InterPro" id="IPR036390">
    <property type="entry name" value="WH_DNA-bd_sf"/>
</dbReference>
<proteinExistence type="predicted"/>
<dbReference type="SUPFAM" id="SSF46785">
    <property type="entry name" value="Winged helix' DNA-binding domain"/>
    <property type="match status" value="1"/>
</dbReference>
<feature type="compositionally biased region" description="Low complexity" evidence="1">
    <location>
        <begin position="167"/>
        <end position="178"/>
    </location>
</feature>
<reference evidence="2 3" key="1">
    <citation type="submission" date="2015-10" db="EMBL/GenBank/DDBJ databases">
        <authorList>
            <person name="Gilbert D.G."/>
        </authorList>
    </citation>
    <scope>NUCLEOTIDE SEQUENCE [LARGE SCALE GENOMIC DNA]</scope>
    <source>
        <strain evidence="2 3">NRRL B-16712</strain>
    </source>
</reference>
<accession>A0A101JQP5</accession>
<dbReference type="Proteomes" id="UP000053244">
    <property type="component" value="Unassembled WGS sequence"/>
</dbReference>
<dbReference type="OrthoDB" id="3371969at2"/>